<dbReference type="RefSeq" id="WP_211326336.1">
    <property type="nucleotide sequence ID" value="NZ_BIFX01000003.1"/>
</dbReference>
<dbReference type="EMBL" id="QKUF01000025">
    <property type="protein sequence ID" value="PZW23606.1"/>
    <property type="molecule type" value="Genomic_DNA"/>
</dbReference>
<dbReference type="Proteomes" id="UP000248806">
    <property type="component" value="Unassembled WGS sequence"/>
</dbReference>
<sequence>MNNPEQMLTHFVKLRGSLKQEDVVFYWSGSIYGMIPGVQNKPLFRFEGYNISRFVPVEGGYQHLSREVSVYEDPRTGEILERWQNPFTEQEVRVVHVWNDPVNQEMLLNGPRGPFTVPVTPVGDDIQCWNLDIFLTYPSPLSRKDYPQYSQNDLYQGAELFQFYVKTSDLENEDLPSVPCHLSWTRIGPWLPWMEMADRPGNLVYQCRGYKLANGYADLPSHLRAYVEQHEPQYKEAPRTFTRPNETSWTYFKKLLAQQ</sequence>
<proteinExistence type="predicted"/>
<evidence type="ECO:0000313" key="1">
    <source>
        <dbReference type="EMBL" id="PZW23606.1"/>
    </source>
</evidence>
<dbReference type="AlphaFoldDB" id="A0A326U0F7"/>
<gene>
    <name evidence="1" type="ORF">EI42_04989</name>
</gene>
<accession>A0A326U0F7</accession>
<keyword evidence="2" id="KW-1185">Reference proteome</keyword>
<dbReference type="InterPro" id="IPR014990">
    <property type="entry name" value="DUF1838"/>
</dbReference>
<name>A0A326U0F7_THEHA</name>
<evidence type="ECO:0000313" key="2">
    <source>
        <dbReference type="Proteomes" id="UP000248806"/>
    </source>
</evidence>
<dbReference type="Pfam" id="PF08894">
    <property type="entry name" value="DUF1838"/>
    <property type="match status" value="1"/>
</dbReference>
<comment type="caution">
    <text evidence="1">The sequence shown here is derived from an EMBL/GenBank/DDBJ whole genome shotgun (WGS) entry which is preliminary data.</text>
</comment>
<reference evidence="1 2" key="1">
    <citation type="submission" date="2018-06" db="EMBL/GenBank/DDBJ databases">
        <title>Genomic Encyclopedia of Archaeal and Bacterial Type Strains, Phase II (KMG-II): from individual species to whole genera.</title>
        <authorList>
            <person name="Goeker M."/>
        </authorList>
    </citation>
    <scope>NUCLEOTIDE SEQUENCE [LARGE SCALE GENOMIC DNA]</scope>
    <source>
        <strain evidence="1 2">ATCC BAA-1881</strain>
    </source>
</reference>
<organism evidence="1 2">
    <name type="scientific">Thermosporothrix hazakensis</name>
    <dbReference type="NCBI Taxonomy" id="644383"/>
    <lineage>
        <taxon>Bacteria</taxon>
        <taxon>Bacillati</taxon>
        <taxon>Chloroflexota</taxon>
        <taxon>Ktedonobacteria</taxon>
        <taxon>Ktedonobacterales</taxon>
        <taxon>Thermosporotrichaceae</taxon>
        <taxon>Thermosporothrix</taxon>
    </lineage>
</organism>
<protein>
    <submittedName>
        <fullName evidence="1">Uncharacterized protein DUF1838</fullName>
    </submittedName>
</protein>